<protein>
    <submittedName>
        <fullName evidence="2">Uncharacterized protein</fullName>
    </submittedName>
</protein>
<feature type="chain" id="PRO_5044804542" evidence="1">
    <location>
        <begin position="26"/>
        <end position="132"/>
    </location>
</feature>
<comment type="caution">
    <text evidence="2">The sequence shown here is derived from an EMBL/GenBank/DDBJ whole genome shotgun (WGS) entry which is preliminary data.</text>
</comment>
<proteinExistence type="predicted"/>
<evidence type="ECO:0000313" key="3">
    <source>
        <dbReference type="Proteomes" id="UP001630127"/>
    </source>
</evidence>
<dbReference type="PANTHER" id="PTHR35472">
    <property type="match status" value="1"/>
</dbReference>
<evidence type="ECO:0000256" key="1">
    <source>
        <dbReference type="SAM" id="SignalP"/>
    </source>
</evidence>
<name>A0ABD2ZZ31_9GENT</name>
<organism evidence="2 3">
    <name type="scientific">Cinchona calisaya</name>
    <dbReference type="NCBI Taxonomy" id="153742"/>
    <lineage>
        <taxon>Eukaryota</taxon>
        <taxon>Viridiplantae</taxon>
        <taxon>Streptophyta</taxon>
        <taxon>Embryophyta</taxon>
        <taxon>Tracheophyta</taxon>
        <taxon>Spermatophyta</taxon>
        <taxon>Magnoliopsida</taxon>
        <taxon>eudicotyledons</taxon>
        <taxon>Gunneridae</taxon>
        <taxon>Pentapetalae</taxon>
        <taxon>asterids</taxon>
        <taxon>lamiids</taxon>
        <taxon>Gentianales</taxon>
        <taxon>Rubiaceae</taxon>
        <taxon>Cinchonoideae</taxon>
        <taxon>Cinchoneae</taxon>
        <taxon>Cinchona</taxon>
    </lineage>
</organism>
<evidence type="ECO:0000313" key="2">
    <source>
        <dbReference type="EMBL" id="KAL3524258.1"/>
    </source>
</evidence>
<dbReference type="PANTHER" id="PTHR35472:SF4">
    <property type="entry name" value="DUF19 DOMAIN-CONTAINING PROTEIN"/>
    <property type="match status" value="1"/>
</dbReference>
<dbReference type="Proteomes" id="UP001630127">
    <property type="component" value="Unassembled WGS sequence"/>
</dbReference>
<sequence length="132" mass="14664">MELRNSSIQALIFIILLSPAHHTDCRYNINYQNISAINSGMEELPNSSSSSKKVGPIHSVAHQIVPAGCGCSRVLVEHDETEERLRTKFLTTFARHFGVIPEHANVEKDKDMKAINVVSRRLVPAGPNPLHN</sequence>
<keyword evidence="3" id="KW-1185">Reference proteome</keyword>
<dbReference type="EMBL" id="JBJUIK010000007">
    <property type="protein sequence ID" value="KAL3524258.1"/>
    <property type="molecule type" value="Genomic_DNA"/>
</dbReference>
<gene>
    <name evidence="2" type="ORF">ACH5RR_017092</name>
</gene>
<reference evidence="2 3" key="1">
    <citation type="submission" date="2024-11" db="EMBL/GenBank/DDBJ databases">
        <title>A near-complete genome assembly of Cinchona calisaya.</title>
        <authorList>
            <person name="Lian D.C."/>
            <person name="Zhao X.W."/>
            <person name="Wei L."/>
        </authorList>
    </citation>
    <scope>NUCLEOTIDE SEQUENCE [LARGE SCALE GENOMIC DNA]</scope>
    <source>
        <tissue evidence="2">Nenye</tissue>
    </source>
</reference>
<dbReference type="AlphaFoldDB" id="A0ABD2ZZ31"/>
<feature type="signal peptide" evidence="1">
    <location>
        <begin position="1"/>
        <end position="25"/>
    </location>
</feature>
<accession>A0ABD2ZZ31</accession>
<dbReference type="InterPro" id="IPR055317">
    <property type="entry name" value="CLE14-like"/>
</dbReference>
<keyword evidence="1" id="KW-0732">Signal</keyword>